<accession>A0ACC1ND69</accession>
<keyword evidence="2" id="KW-1185">Reference proteome</keyword>
<sequence length="308" mass="34113">MVNTHGSHFGLKGRRNWGRADVSSAIVEGRETTRISGRRASGDWNGGGTREAAVLGRVVRHGGRVKRRRGRLRCKGRNKGEKKTEERKGGRVGEEEEEGCRGEEEEREEEEEEERGRGTAEAAGRKRNRRPARLYSAAGAFHGAGTPQTSGELEELTHSLALLLSVLALVLTRPSRPAQITNVLSFRRRISSALPSPTLFSPIYLALVPLILILARVLYAQARPLLKSRSKKDKPMSIVVKWGRERLHFPLPPPGATLGQLRHEIAEYTHLPEHSFKLIHAGAVMKDDNAPSTSFPPLPLPVHILPFT</sequence>
<name>A0ACC1ND69_9APHY</name>
<comment type="caution">
    <text evidence="1">The sequence shown here is derived from an EMBL/GenBank/DDBJ whole genome shotgun (WGS) entry which is preliminary data.</text>
</comment>
<organism evidence="1 2">
    <name type="scientific">Trametes sanguinea</name>
    <dbReference type="NCBI Taxonomy" id="158606"/>
    <lineage>
        <taxon>Eukaryota</taxon>
        <taxon>Fungi</taxon>
        <taxon>Dikarya</taxon>
        <taxon>Basidiomycota</taxon>
        <taxon>Agaricomycotina</taxon>
        <taxon>Agaricomycetes</taxon>
        <taxon>Polyporales</taxon>
        <taxon>Polyporaceae</taxon>
        <taxon>Trametes</taxon>
    </lineage>
</organism>
<evidence type="ECO:0000313" key="1">
    <source>
        <dbReference type="EMBL" id="KAJ2976374.1"/>
    </source>
</evidence>
<protein>
    <submittedName>
        <fullName evidence="1">Uncharacterized protein</fullName>
    </submittedName>
</protein>
<gene>
    <name evidence="1" type="ORF">NUW54_g11576</name>
</gene>
<dbReference type="Proteomes" id="UP001144978">
    <property type="component" value="Unassembled WGS sequence"/>
</dbReference>
<dbReference type="EMBL" id="JANSHE010004575">
    <property type="protein sequence ID" value="KAJ2976374.1"/>
    <property type="molecule type" value="Genomic_DNA"/>
</dbReference>
<proteinExistence type="predicted"/>
<evidence type="ECO:0000313" key="2">
    <source>
        <dbReference type="Proteomes" id="UP001144978"/>
    </source>
</evidence>
<reference evidence="1" key="1">
    <citation type="submission" date="2022-08" db="EMBL/GenBank/DDBJ databases">
        <title>Genome Sequence of Pycnoporus sanguineus.</title>
        <authorList>
            <person name="Buettner E."/>
        </authorList>
    </citation>
    <scope>NUCLEOTIDE SEQUENCE</scope>
    <source>
        <strain evidence="1">CG-C14</strain>
    </source>
</reference>